<evidence type="ECO:0000313" key="3">
    <source>
        <dbReference type="Proteomes" id="UP000832041"/>
    </source>
</evidence>
<name>A0ABY4L1B1_THEAE</name>
<reference evidence="2 3" key="1">
    <citation type="submission" date="2020-04" db="EMBL/GenBank/DDBJ databases">
        <title>Thermobifida alba genome sequencing and assembly.</title>
        <authorList>
            <person name="Luzics S."/>
            <person name="Horvath B."/>
            <person name="Nagy I."/>
            <person name="Toth A."/>
            <person name="Nagy I."/>
            <person name="Kukolya J."/>
        </authorList>
    </citation>
    <scope>NUCLEOTIDE SEQUENCE [LARGE SCALE GENOMIC DNA]</scope>
    <source>
        <strain evidence="2 3">DSM 43795</strain>
    </source>
</reference>
<keyword evidence="1" id="KW-1133">Transmembrane helix</keyword>
<evidence type="ECO:0000256" key="1">
    <source>
        <dbReference type="SAM" id="Phobius"/>
    </source>
</evidence>
<keyword evidence="1" id="KW-0812">Transmembrane</keyword>
<protein>
    <submittedName>
        <fullName evidence="2">Uncharacterized protein</fullName>
    </submittedName>
</protein>
<organism evidence="2 3">
    <name type="scientific">Thermobifida alba</name>
    <name type="common">Thermomonospora alba</name>
    <dbReference type="NCBI Taxonomy" id="53522"/>
    <lineage>
        <taxon>Bacteria</taxon>
        <taxon>Bacillati</taxon>
        <taxon>Actinomycetota</taxon>
        <taxon>Actinomycetes</taxon>
        <taxon>Streptosporangiales</taxon>
        <taxon>Nocardiopsidaceae</taxon>
        <taxon>Thermobifida</taxon>
    </lineage>
</organism>
<feature type="transmembrane region" description="Helical" evidence="1">
    <location>
        <begin position="26"/>
        <end position="49"/>
    </location>
</feature>
<proteinExistence type="predicted"/>
<gene>
    <name evidence="2" type="ORF">FOF52_06915</name>
</gene>
<accession>A0ABY4L1B1</accession>
<keyword evidence="3" id="KW-1185">Reference proteome</keyword>
<keyword evidence="1" id="KW-0472">Membrane</keyword>
<sequence>MMRTGRRDPGTSRLADFGELPRQKQFLVGVCMTLCPVALFPQGIVPGVFKVTGMDSRAWFLALYLPPWTQWPVIAVMVALGVALGVAGLRLMQQDRRPGQDAAEEAAGS</sequence>
<dbReference type="Proteomes" id="UP000832041">
    <property type="component" value="Chromosome"/>
</dbReference>
<evidence type="ECO:0000313" key="2">
    <source>
        <dbReference type="EMBL" id="UPT20721.1"/>
    </source>
</evidence>
<feature type="transmembrane region" description="Helical" evidence="1">
    <location>
        <begin position="69"/>
        <end position="89"/>
    </location>
</feature>
<dbReference type="EMBL" id="CP051627">
    <property type="protein sequence ID" value="UPT20721.1"/>
    <property type="molecule type" value="Genomic_DNA"/>
</dbReference>
<dbReference type="RefSeq" id="WP_157080130.1">
    <property type="nucleotide sequence ID" value="NZ_BAABEB010000012.1"/>
</dbReference>